<organism evidence="3 4">
    <name type="scientific">Marisediminitalea aggregata</name>
    <dbReference type="NCBI Taxonomy" id="634436"/>
    <lineage>
        <taxon>Bacteria</taxon>
        <taxon>Pseudomonadati</taxon>
        <taxon>Pseudomonadota</taxon>
        <taxon>Gammaproteobacteria</taxon>
        <taxon>Alteromonadales</taxon>
        <taxon>Alteromonadaceae</taxon>
        <taxon>Marisediminitalea</taxon>
    </lineage>
</organism>
<keyword evidence="1" id="KW-0472">Membrane</keyword>
<dbReference type="EMBL" id="FQWD01000002">
    <property type="protein sequence ID" value="SHG09030.1"/>
    <property type="molecule type" value="Genomic_DNA"/>
</dbReference>
<dbReference type="RefSeq" id="WP_073319475.1">
    <property type="nucleotide sequence ID" value="NZ_FQWD01000002.1"/>
</dbReference>
<protein>
    <submittedName>
        <fullName evidence="3">Glycosyltransferase involved in cell wall bisynthesis</fullName>
    </submittedName>
</protein>
<keyword evidence="1" id="KW-0812">Transmembrane</keyword>
<dbReference type="Pfam" id="PF00535">
    <property type="entry name" value="Glycos_transf_2"/>
    <property type="match status" value="1"/>
</dbReference>
<evidence type="ECO:0000313" key="3">
    <source>
        <dbReference type="EMBL" id="SHG09030.1"/>
    </source>
</evidence>
<dbReference type="InterPro" id="IPR029044">
    <property type="entry name" value="Nucleotide-diphossugar_trans"/>
</dbReference>
<dbReference type="PANTHER" id="PTHR43646:SF6">
    <property type="entry name" value="PRE-MYCOFACTOCIN GLYCOSYLTRANSFERASE"/>
    <property type="match status" value="1"/>
</dbReference>
<dbReference type="STRING" id="634436.SAMN05216361_1238"/>
<sequence>MTANTVTFVIPHKGREEMLKDTLMSIAQQEYPVASMEIILVSQNTEVSEALREACGSVPFKVLFAEPEHTISASRNRGAQVAGGDYLAFLDADIHLSRNWLTACMKILTERPGTKLVSAMQIPSDAPTPLEHIRVALSNAEVDCAVDFLPGRNLLLAKDTFYQAGQFPEHLITCEDYYFTDKVNQLGELFYTSAAQYIHIGEDKQLGAMFEKEIWRGQSNLASVKDRRIPLREWPSFIVPLAIPACVLAGLVSLIAGFPLFAVLCLVAAGLPVLAYSTRLYKLVRPNTSLIEVIKFYCVYFPARAVGTLGGIIKTFGTSSYEK</sequence>
<dbReference type="GO" id="GO:0016740">
    <property type="term" value="F:transferase activity"/>
    <property type="evidence" value="ECO:0007669"/>
    <property type="project" value="UniProtKB-KW"/>
</dbReference>
<proteinExistence type="predicted"/>
<dbReference type="SUPFAM" id="SSF53448">
    <property type="entry name" value="Nucleotide-diphospho-sugar transferases"/>
    <property type="match status" value="1"/>
</dbReference>
<dbReference type="Gene3D" id="3.90.550.10">
    <property type="entry name" value="Spore Coat Polysaccharide Biosynthesis Protein SpsA, Chain A"/>
    <property type="match status" value="1"/>
</dbReference>
<accession>A0A1M5GZ64</accession>
<dbReference type="OrthoDB" id="9069044at2"/>
<feature type="domain" description="Glycosyltransferase 2-like" evidence="2">
    <location>
        <begin position="8"/>
        <end position="110"/>
    </location>
</feature>
<keyword evidence="4" id="KW-1185">Reference proteome</keyword>
<evidence type="ECO:0000313" key="4">
    <source>
        <dbReference type="Proteomes" id="UP000184520"/>
    </source>
</evidence>
<reference evidence="4" key="1">
    <citation type="submission" date="2016-11" db="EMBL/GenBank/DDBJ databases">
        <authorList>
            <person name="Varghese N."/>
            <person name="Submissions S."/>
        </authorList>
    </citation>
    <scope>NUCLEOTIDE SEQUENCE [LARGE SCALE GENOMIC DNA]</scope>
    <source>
        <strain evidence="4">CGMCC 1.8995</strain>
    </source>
</reference>
<evidence type="ECO:0000256" key="1">
    <source>
        <dbReference type="SAM" id="Phobius"/>
    </source>
</evidence>
<feature type="transmembrane region" description="Helical" evidence="1">
    <location>
        <begin position="258"/>
        <end position="276"/>
    </location>
</feature>
<dbReference type="InterPro" id="IPR001173">
    <property type="entry name" value="Glyco_trans_2-like"/>
</dbReference>
<dbReference type="AlphaFoldDB" id="A0A1M5GZ64"/>
<gene>
    <name evidence="3" type="ORF">SAMN05216361_1238</name>
</gene>
<dbReference type="Proteomes" id="UP000184520">
    <property type="component" value="Unassembled WGS sequence"/>
</dbReference>
<feature type="transmembrane region" description="Helical" evidence="1">
    <location>
        <begin position="234"/>
        <end position="252"/>
    </location>
</feature>
<name>A0A1M5GZ64_9ALTE</name>
<keyword evidence="3" id="KW-0808">Transferase</keyword>
<keyword evidence="1" id="KW-1133">Transmembrane helix</keyword>
<evidence type="ECO:0000259" key="2">
    <source>
        <dbReference type="Pfam" id="PF00535"/>
    </source>
</evidence>
<dbReference type="PANTHER" id="PTHR43646">
    <property type="entry name" value="GLYCOSYLTRANSFERASE"/>
    <property type="match status" value="1"/>
</dbReference>